<evidence type="ECO:0000256" key="9">
    <source>
        <dbReference type="RuleBase" id="RU003357"/>
    </source>
</evidence>
<keyword evidence="14" id="KW-1185">Reference proteome</keyword>
<keyword evidence="4 8" id="KW-0812">Transmembrane</keyword>
<evidence type="ECO:0000256" key="3">
    <source>
        <dbReference type="ARBA" id="ARBA00022452"/>
    </source>
</evidence>
<dbReference type="InterPro" id="IPR000531">
    <property type="entry name" value="Beta-barrel_TonB"/>
</dbReference>
<evidence type="ECO:0000256" key="1">
    <source>
        <dbReference type="ARBA" id="ARBA00004571"/>
    </source>
</evidence>
<dbReference type="InterPro" id="IPR010100">
    <property type="entry name" value="TonB-dep_Cu_rcpt"/>
</dbReference>
<feature type="signal peptide" evidence="10">
    <location>
        <begin position="1"/>
        <end position="37"/>
    </location>
</feature>
<evidence type="ECO:0000256" key="7">
    <source>
        <dbReference type="ARBA" id="ARBA00023237"/>
    </source>
</evidence>
<dbReference type="InterPro" id="IPR037066">
    <property type="entry name" value="Plug_dom_sf"/>
</dbReference>
<dbReference type="NCBIfam" id="TIGR01778">
    <property type="entry name" value="TonB-copper"/>
    <property type="match status" value="1"/>
</dbReference>
<feature type="domain" description="TonB-dependent receptor plug" evidence="12">
    <location>
        <begin position="59"/>
        <end position="161"/>
    </location>
</feature>
<accession>A0ABW8JW30</accession>
<dbReference type="InterPro" id="IPR039426">
    <property type="entry name" value="TonB-dep_rcpt-like"/>
</dbReference>
<keyword evidence="10" id="KW-0732">Signal</keyword>
<dbReference type="CDD" id="cd01347">
    <property type="entry name" value="ligand_gated_channel"/>
    <property type="match status" value="1"/>
</dbReference>
<evidence type="ECO:0000259" key="11">
    <source>
        <dbReference type="Pfam" id="PF00593"/>
    </source>
</evidence>
<keyword evidence="7 8" id="KW-0998">Cell outer membrane</keyword>
<comment type="similarity">
    <text evidence="8 9">Belongs to the TonB-dependent receptor family.</text>
</comment>
<keyword evidence="5 9" id="KW-0798">TonB box</keyword>
<sequence>MTHAPLAGRASARLHSLRRLRPLGALIATALVGPALAADAVPAQQMAPVVVTAPMQDSPLTVVTDPKAPRQPVPASDGADLLKSIPGFSTIRKGGSNGDPVLRGMSGSRLGIQIDGGLIGGGCPSRMDPPTAYIAPELYDRVTVIKGPETVLYGPGNSAGVVRFDRNFSRYAEPRYSVDASVLGGSWGRNDQNLDLRAGAPSGYLGVSANHTHSQDYEDGDGQRVHSRYDRWNVDTTLGWTPTDDSRLELAVGKGDGQAAYAFSAMDGSQFLRESAALTWTQQHLTTHWDELEVQAYTNYADHVMDNYTLRQPDPASMMPMAMASNVARRANGGRIAGTWRWDDVALVAGLDGSANVHTARLGGKPGSMHDYRELPRHRDARMADLGAFGELRWAVAPRQRLITGARLDRAQARGYDLSTAARSGGMGGMAAATVDADRSSTLPAGFVRYERDLASSPTTLYAGIGHVERFPDYWELFGRHVDVSLPGFRRLAPEKTTQFDIGVQYRDARLKAWVSGYAGVVQDFILMHYPMSAMGSGTASNVRARIAGGEAGVNYAFDAHWSGDATLSTAWGENRSEHRPLPQMPPLEARLGLTYARDAWSIGGLWRLATAQHRVAVGEGNIVGQDLGPSAGFGVLSLNGSYRLGQHLTLSAGIDNLLDKAYAEHLNAAPQGLVGYVNTVRVNEPGRTGWLKLAIHL</sequence>
<evidence type="ECO:0000313" key="13">
    <source>
        <dbReference type="EMBL" id="MFK2903997.1"/>
    </source>
</evidence>
<evidence type="ECO:0000256" key="5">
    <source>
        <dbReference type="ARBA" id="ARBA00023077"/>
    </source>
</evidence>
<name>A0ABW8JW30_9GAMM</name>
<dbReference type="Gene3D" id="2.170.130.10">
    <property type="entry name" value="TonB-dependent receptor, plug domain"/>
    <property type="match status" value="1"/>
</dbReference>
<evidence type="ECO:0000313" key="14">
    <source>
        <dbReference type="Proteomes" id="UP001620460"/>
    </source>
</evidence>
<feature type="domain" description="TonB-dependent receptor-like beta-barrel" evidence="11">
    <location>
        <begin position="215"/>
        <end position="658"/>
    </location>
</feature>
<dbReference type="PANTHER" id="PTHR30069:SF49">
    <property type="entry name" value="OUTER MEMBRANE PROTEIN C"/>
    <property type="match status" value="1"/>
</dbReference>
<dbReference type="InterPro" id="IPR036942">
    <property type="entry name" value="Beta-barrel_TonB_sf"/>
</dbReference>
<proteinExistence type="inferred from homology"/>
<keyword evidence="2 8" id="KW-0813">Transport</keyword>
<evidence type="ECO:0000256" key="8">
    <source>
        <dbReference type="PROSITE-ProRule" id="PRU01360"/>
    </source>
</evidence>
<protein>
    <submittedName>
        <fullName evidence="13">TonB-dependent copper receptor</fullName>
    </submittedName>
</protein>
<feature type="chain" id="PRO_5045774058" evidence="10">
    <location>
        <begin position="38"/>
        <end position="698"/>
    </location>
</feature>
<evidence type="ECO:0000259" key="12">
    <source>
        <dbReference type="Pfam" id="PF07715"/>
    </source>
</evidence>
<evidence type="ECO:0000256" key="6">
    <source>
        <dbReference type="ARBA" id="ARBA00023136"/>
    </source>
</evidence>
<reference evidence="13 14" key="1">
    <citation type="submission" date="2020-10" db="EMBL/GenBank/DDBJ databases">
        <title>Phylogeny of dyella-like bacteria.</title>
        <authorList>
            <person name="Fu J."/>
        </authorList>
    </citation>
    <scope>NUCLEOTIDE SEQUENCE [LARGE SCALE GENOMIC DNA]</scope>
    <source>
        <strain evidence="13 14">Gsoil3046</strain>
    </source>
</reference>
<keyword evidence="6 8" id="KW-0472">Membrane</keyword>
<dbReference type="Pfam" id="PF07715">
    <property type="entry name" value="Plug"/>
    <property type="match status" value="1"/>
</dbReference>
<evidence type="ECO:0000256" key="10">
    <source>
        <dbReference type="SAM" id="SignalP"/>
    </source>
</evidence>
<gene>
    <name evidence="13" type="ORF">ISP17_08470</name>
</gene>
<dbReference type="RefSeq" id="WP_404632059.1">
    <property type="nucleotide sequence ID" value="NZ_JADIKM010000002.1"/>
</dbReference>
<dbReference type="PANTHER" id="PTHR30069">
    <property type="entry name" value="TONB-DEPENDENT OUTER MEMBRANE RECEPTOR"/>
    <property type="match status" value="1"/>
</dbReference>
<dbReference type="PROSITE" id="PS52016">
    <property type="entry name" value="TONB_DEPENDENT_REC_3"/>
    <property type="match status" value="1"/>
</dbReference>
<dbReference type="Proteomes" id="UP001620460">
    <property type="component" value="Unassembled WGS sequence"/>
</dbReference>
<organism evidence="13 14">
    <name type="scientific">Dyella ginsengisoli</name>
    <dbReference type="NCBI Taxonomy" id="363848"/>
    <lineage>
        <taxon>Bacteria</taxon>
        <taxon>Pseudomonadati</taxon>
        <taxon>Pseudomonadota</taxon>
        <taxon>Gammaproteobacteria</taxon>
        <taxon>Lysobacterales</taxon>
        <taxon>Rhodanobacteraceae</taxon>
        <taxon>Dyella</taxon>
    </lineage>
</organism>
<evidence type="ECO:0000256" key="2">
    <source>
        <dbReference type="ARBA" id="ARBA00022448"/>
    </source>
</evidence>
<evidence type="ECO:0000256" key="4">
    <source>
        <dbReference type="ARBA" id="ARBA00022692"/>
    </source>
</evidence>
<dbReference type="Pfam" id="PF00593">
    <property type="entry name" value="TonB_dep_Rec_b-barrel"/>
    <property type="match status" value="1"/>
</dbReference>
<comment type="caution">
    <text evidence="13">The sequence shown here is derived from an EMBL/GenBank/DDBJ whole genome shotgun (WGS) entry which is preliminary data.</text>
</comment>
<keyword evidence="3 8" id="KW-1134">Transmembrane beta strand</keyword>
<keyword evidence="13" id="KW-0675">Receptor</keyword>
<dbReference type="EMBL" id="JADIKM010000002">
    <property type="protein sequence ID" value="MFK2903997.1"/>
    <property type="molecule type" value="Genomic_DNA"/>
</dbReference>
<comment type="subcellular location">
    <subcellularLocation>
        <location evidence="1 8">Cell outer membrane</location>
        <topology evidence="1 8">Multi-pass membrane protein</topology>
    </subcellularLocation>
</comment>
<dbReference type="Gene3D" id="2.40.170.20">
    <property type="entry name" value="TonB-dependent receptor, beta-barrel domain"/>
    <property type="match status" value="1"/>
</dbReference>
<dbReference type="InterPro" id="IPR012910">
    <property type="entry name" value="Plug_dom"/>
</dbReference>
<dbReference type="SUPFAM" id="SSF56935">
    <property type="entry name" value="Porins"/>
    <property type="match status" value="1"/>
</dbReference>